<comment type="similarity">
    <text evidence="3">Belongs to the RNase PH family.</text>
</comment>
<evidence type="ECO:0000256" key="3">
    <source>
        <dbReference type="ARBA" id="ARBA00006678"/>
    </source>
</evidence>
<dbReference type="AlphaFoldDB" id="A0A1B6EBW8"/>
<proteinExistence type="inferred from homology"/>
<dbReference type="PANTHER" id="PTHR11953">
    <property type="entry name" value="EXOSOME COMPLEX COMPONENT"/>
    <property type="match status" value="1"/>
</dbReference>
<dbReference type="EMBL" id="GEDC01001934">
    <property type="protein sequence ID" value="JAS35364.1"/>
    <property type="molecule type" value="Transcribed_RNA"/>
</dbReference>
<evidence type="ECO:0000256" key="5">
    <source>
        <dbReference type="ARBA" id="ARBA00022552"/>
    </source>
</evidence>
<evidence type="ECO:0000256" key="6">
    <source>
        <dbReference type="ARBA" id="ARBA00022835"/>
    </source>
</evidence>
<dbReference type="SUPFAM" id="SSF54211">
    <property type="entry name" value="Ribosomal protein S5 domain 2-like"/>
    <property type="match status" value="1"/>
</dbReference>
<reference evidence="10" key="1">
    <citation type="submission" date="2015-12" db="EMBL/GenBank/DDBJ databases">
        <title>De novo transcriptome assembly of four potential Pierce s Disease insect vectors from Arizona vineyards.</title>
        <authorList>
            <person name="Tassone E.E."/>
        </authorList>
    </citation>
    <scope>NUCLEOTIDE SEQUENCE</scope>
</reference>
<organism evidence="10">
    <name type="scientific">Clastoptera arizonana</name>
    <name type="common">Arizona spittle bug</name>
    <dbReference type="NCBI Taxonomy" id="38151"/>
    <lineage>
        <taxon>Eukaryota</taxon>
        <taxon>Metazoa</taxon>
        <taxon>Ecdysozoa</taxon>
        <taxon>Arthropoda</taxon>
        <taxon>Hexapoda</taxon>
        <taxon>Insecta</taxon>
        <taxon>Pterygota</taxon>
        <taxon>Neoptera</taxon>
        <taxon>Paraneoptera</taxon>
        <taxon>Hemiptera</taxon>
        <taxon>Auchenorrhyncha</taxon>
        <taxon>Cercopoidea</taxon>
        <taxon>Clastopteridae</taxon>
        <taxon>Clastoptera</taxon>
    </lineage>
</organism>
<dbReference type="GO" id="GO:0034475">
    <property type="term" value="P:U4 snRNA 3'-end processing"/>
    <property type="evidence" value="ECO:0007669"/>
    <property type="project" value="TreeGrafter"/>
</dbReference>
<dbReference type="GO" id="GO:0006364">
    <property type="term" value="P:rRNA processing"/>
    <property type="evidence" value="ECO:0007669"/>
    <property type="project" value="UniProtKB-KW"/>
</dbReference>
<dbReference type="GO" id="GO:0003723">
    <property type="term" value="F:RNA binding"/>
    <property type="evidence" value="ECO:0007669"/>
    <property type="project" value="UniProtKB-KW"/>
</dbReference>
<evidence type="ECO:0000256" key="7">
    <source>
        <dbReference type="ARBA" id="ARBA00022884"/>
    </source>
</evidence>
<keyword evidence="4" id="KW-0963">Cytoplasm</keyword>
<evidence type="ECO:0000259" key="9">
    <source>
        <dbReference type="Pfam" id="PF01138"/>
    </source>
</evidence>
<keyword evidence="5" id="KW-0698">rRNA processing</keyword>
<evidence type="ECO:0000256" key="1">
    <source>
        <dbReference type="ARBA" id="ARBA00004123"/>
    </source>
</evidence>
<dbReference type="CDD" id="cd11371">
    <property type="entry name" value="RNase_PH_MTR3"/>
    <property type="match status" value="1"/>
</dbReference>
<evidence type="ECO:0000313" key="10">
    <source>
        <dbReference type="EMBL" id="JAS35364.1"/>
    </source>
</evidence>
<evidence type="ECO:0000256" key="2">
    <source>
        <dbReference type="ARBA" id="ARBA00004496"/>
    </source>
</evidence>
<dbReference type="InterPro" id="IPR020568">
    <property type="entry name" value="Ribosomal_Su5_D2-typ_SF"/>
</dbReference>
<dbReference type="GO" id="GO:0071051">
    <property type="term" value="P:poly(A)-dependent snoRNA 3'-end processing"/>
    <property type="evidence" value="ECO:0007669"/>
    <property type="project" value="TreeGrafter"/>
</dbReference>
<dbReference type="InterPro" id="IPR036345">
    <property type="entry name" value="ExoRNase_PH_dom2_sf"/>
</dbReference>
<feature type="domain" description="Exoribonuclease phosphorolytic" evidence="9">
    <location>
        <begin position="49"/>
        <end position="177"/>
    </location>
</feature>
<protein>
    <recommendedName>
        <fullName evidence="9">Exoribonuclease phosphorolytic domain-containing protein</fullName>
    </recommendedName>
</protein>
<dbReference type="SUPFAM" id="SSF55666">
    <property type="entry name" value="Ribonuclease PH domain 2-like"/>
    <property type="match status" value="1"/>
</dbReference>
<dbReference type="GO" id="GO:0016075">
    <property type="term" value="P:rRNA catabolic process"/>
    <property type="evidence" value="ECO:0007669"/>
    <property type="project" value="TreeGrafter"/>
</dbReference>
<dbReference type="GO" id="GO:0071028">
    <property type="term" value="P:nuclear mRNA surveillance"/>
    <property type="evidence" value="ECO:0007669"/>
    <property type="project" value="TreeGrafter"/>
</dbReference>
<dbReference type="Pfam" id="PF01138">
    <property type="entry name" value="RNase_PH"/>
    <property type="match status" value="1"/>
</dbReference>
<dbReference type="GO" id="GO:0000176">
    <property type="term" value="C:nuclear exosome (RNase complex)"/>
    <property type="evidence" value="ECO:0007669"/>
    <property type="project" value="TreeGrafter"/>
</dbReference>
<dbReference type="InterPro" id="IPR050080">
    <property type="entry name" value="RNase_PH"/>
</dbReference>
<keyword evidence="8" id="KW-0539">Nucleus</keyword>
<keyword evidence="7" id="KW-0694">RNA-binding</keyword>
<dbReference type="InterPro" id="IPR001247">
    <property type="entry name" value="ExoRNase_PH_dom1"/>
</dbReference>
<name>A0A1B6EBW8_9HEMI</name>
<evidence type="ECO:0000256" key="4">
    <source>
        <dbReference type="ARBA" id="ARBA00022490"/>
    </source>
</evidence>
<dbReference type="GO" id="GO:0000177">
    <property type="term" value="C:cytoplasmic exosome (RNase complex)"/>
    <property type="evidence" value="ECO:0007669"/>
    <property type="project" value="TreeGrafter"/>
</dbReference>
<sequence length="301" mass="33654">MPTDSRRASGPENTLQYYLYSKNKKAYEDFVKDLVNKNNKRKDNRKQNESRKIFLKTGIVSQAKGSAYIELQNTKVICSAFDPREIPNRSEFSINGELFCELKFATFSCKRRRNFQRDAEEKELSISLKRALEPAVVRHEFPNFQVDIYALVLQNDGSALAAAITCAGLALADANIPMYDLVTASSLAIHGNIKLIDPTIEEESICDTVALPSVENGPKERGLATLAYMGNLNQVTILLQSGVMAVETLIQMTDNLTSECLRIYPLVQRCLVEKVMKNISNIPNLSTEQIIIPETPEEPSA</sequence>
<accession>A0A1B6EBW8</accession>
<dbReference type="InterPro" id="IPR027408">
    <property type="entry name" value="PNPase/RNase_PH_dom_sf"/>
</dbReference>
<dbReference type="PANTHER" id="PTHR11953:SF2">
    <property type="entry name" value="EXOSOME COMPLEX COMPONENT MTR3"/>
    <property type="match status" value="1"/>
</dbReference>
<dbReference type="Gene3D" id="3.30.230.70">
    <property type="entry name" value="GHMP Kinase, N-terminal domain"/>
    <property type="match status" value="1"/>
</dbReference>
<evidence type="ECO:0000256" key="8">
    <source>
        <dbReference type="ARBA" id="ARBA00023242"/>
    </source>
</evidence>
<dbReference type="GO" id="GO:0005730">
    <property type="term" value="C:nucleolus"/>
    <property type="evidence" value="ECO:0007669"/>
    <property type="project" value="TreeGrafter"/>
</dbReference>
<gene>
    <name evidence="10" type="ORF">g.19320</name>
</gene>
<keyword evidence="6" id="KW-0271">Exosome</keyword>
<comment type="subcellular location">
    <subcellularLocation>
        <location evidence="2">Cytoplasm</location>
    </subcellularLocation>
    <subcellularLocation>
        <location evidence="1">Nucleus</location>
    </subcellularLocation>
</comment>